<reference evidence="8" key="1">
    <citation type="journal article" date="2014" name="Int. J. Syst. Evol. Microbiol.">
        <title>Complete genome sequence of Corynebacterium casei LMG S-19264T (=DSM 44701T), isolated from a smear-ripened cheese.</title>
        <authorList>
            <consortium name="US DOE Joint Genome Institute (JGI-PGF)"/>
            <person name="Walter F."/>
            <person name="Albersmeier A."/>
            <person name="Kalinowski J."/>
            <person name="Ruckert C."/>
        </authorList>
    </citation>
    <scope>NUCLEOTIDE SEQUENCE</scope>
    <source>
        <strain evidence="8">CGMCC 1.12919</strain>
    </source>
</reference>
<evidence type="ECO:0000256" key="5">
    <source>
        <dbReference type="ARBA" id="ARBA00023139"/>
    </source>
</evidence>
<evidence type="ECO:0000256" key="6">
    <source>
        <dbReference type="ARBA" id="ARBA00023288"/>
    </source>
</evidence>
<evidence type="ECO:0000256" key="4">
    <source>
        <dbReference type="ARBA" id="ARBA00023136"/>
    </source>
</evidence>
<protein>
    <submittedName>
        <fullName evidence="8">Methionine ABC transporter substrate-binding protein</fullName>
    </submittedName>
</protein>
<proteinExistence type="inferred from homology"/>
<dbReference type="AlphaFoldDB" id="A0A916UX90"/>
<dbReference type="PANTHER" id="PTHR30429:SF1">
    <property type="entry name" value="D-METHIONINE-BINDING LIPOPROTEIN METQ-RELATED"/>
    <property type="match status" value="1"/>
</dbReference>
<keyword evidence="3 7" id="KW-0732">Signal</keyword>
<accession>A0A916UX90</accession>
<dbReference type="EMBL" id="BMGG01000011">
    <property type="protein sequence ID" value="GGC89668.1"/>
    <property type="molecule type" value="Genomic_DNA"/>
</dbReference>
<dbReference type="CDD" id="cd13526">
    <property type="entry name" value="PBP2_lipoprotein_MetQ_like"/>
    <property type="match status" value="1"/>
</dbReference>
<sequence>MNIKSAIRVALAAAVAMVASVASADQPLKIGVSAGPLAQLLQLTAEAAKKKGLDVKVIEFTDWVTPNAAVFAGDLDANFFQHVTFLGQQNAARGFNLVPVDPAGVIVPVGLFSKKIKSLAEVKEGDKVAIPNEPLNGARALQLLEKAGLITLKPGKGINVTKQDVTENPKKLQLIELDAAQLYRALDDVTLAFVNLTYLIPAGGDPNSALISDRTPDERFVLRFVSRPEKKDDPRLKAFLEVFKSPANKEFVAAKLPAFIPVW</sequence>
<dbReference type="Pfam" id="PF03180">
    <property type="entry name" value="Lipoprotein_9"/>
    <property type="match status" value="1"/>
</dbReference>
<dbReference type="SUPFAM" id="SSF53850">
    <property type="entry name" value="Periplasmic binding protein-like II"/>
    <property type="match status" value="1"/>
</dbReference>
<comment type="caution">
    <text evidence="8">The sequence shown here is derived from an EMBL/GenBank/DDBJ whole genome shotgun (WGS) entry which is preliminary data.</text>
</comment>
<keyword evidence="9" id="KW-1185">Reference proteome</keyword>
<dbReference type="Gene3D" id="3.40.190.10">
    <property type="entry name" value="Periplasmic binding protein-like II"/>
    <property type="match status" value="2"/>
</dbReference>
<feature type="signal peptide" evidence="7">
    <location>
        <begin position="1"/>
        <end position="24"/>
    </location>
</feature>
<evidence type="ECO:0000256" key="7">
    <source>
        <dbReference type="SAM" id="SignalP"/>
    </source>
</evidence>
<comment type="subcellular location">
    <subcellularLocation>
        <location evidence="1">Membrane</location>
        <topology evidence="1">Lipid-anchor</topology>
    </subcellularLocation>
</comment>
<dbReference type="PANTHER" id="PTHR30429">
    <property type="entry name" value="D-METHIONINE-BINDING LIPOPROTEIN METQ"/>
    <property type="match status" value="1"/>
</dbReference>
<gene>
    <name evidence="8" type="ORF">GCM10010994_54390</name>
</gene>
<name>A0A916UX90_9HYPH</name>
<keyword evidence="4" id="KW-0472">Membrane</keyword>
<organism evidence="8 9">
    <name type="scientific">Chelatococcus reniformis</name>
    <dbReference type="NCBI Taxonomy" id="1494448"/>
    <lineage>
        <taxon>Bacteria</taxon>
        <taxon>Pseudomonadati</taxon>
        <taxon>Pseudomonadota</taxon>
        <taxon>Alphaproteobacteria</taxon>
        <taxon>Hyphomicrobiales</taxon>
        <taxon>Chelatococcaceae</taxon>
        <taxon>Chelatococcus</taxon>
    </lineage>
</organism>
<dbReference type="GO" id="GO:0016020">
    <property type="term" value="C:membrane"/>
    <property type="evidence" value="ECO:0007669"/>
    <property type="project" value="UniProtKB-SubCell"/>
</dbReference>
<evidence type="ECO:0000256" key="2">
    <source>
        <dbReference type="ARBA" id="ARBA00008973"/>
    </source>
</evidence>
<evidence type="ECO:0000313" key="8">
    <source>
        <dbReference type="EMBL" id="GGC89668.1"/>
    </source>
</evidence>
<feature type="chain" id="PRO_5037908827" evidence="7">
    <location>
        <begin position="25"/>
        <end position="263"/>
    </location>
</feature>
<keyword evidence="5" id="KW-0564">Palmitate</keyword>
<comment type="similarity">
    <text evidence="2">Belongs to the NlpA lipoprotein family.</text>
</comment>
<evidence type="ECO:0000313" key="9">
    <source>
        <dbReference type="Proteomes" id="UP000637002"/>
    </source>
</evidence>
<evidence type="ECO:0000256" key="1">
    <source>
        <dbReference type="ARBA" id="ARBA00004635"/>
    </source>
</evidence>
<dbReference type="Proteomes" id="UP000637002">
    <property type="component" value="Unassembled WGS sequence"/>
</dbReference>
<dbReference type="InterPro" id="IPR004872">
    <property type="entry name" value="Lipoprotein_NlpA"/>
</dbReference>
<evidence type="ECO:0000256" key="3">
    <source>
        <dbReference type="ARBA" id="ARBA00022729"/>
    </source>
</evidence>
<keyword evidence="6" id="KW-0449">Lipoprotein</keyword>
<reference evidence="8" key="2">
    <citation type="submission" date="2020-09" db="EMBL/GenBank/DDBJ databases">
        <authorList>
            <person name="Sun Q."/>
            <person name="Zhou Y."/>
        </authorList>
    </citation>
    <scope>NUCLEOTIDE SEQUENCE</scope>
    <source>
        <strain evidence="8">CGMCC 1.12919</strain>
    </source>
</reference>
<dbReference type="RefSeq" id="WP_244642248.1">
    <property type="nucleotide sequence ID" value="NZ_BMGG01000011.1"/>
</dbReference>